<organism evidence="1 2">
    <name type="scientific">Parasphingorhabdus halotolerans</name>
    <dbReference type="NCBI Taxonomy" id="2725558"/>
    <lineage>
        <taxon>Bacteria</taxon>
        <taxon>Pseudomonadati</taxon>
        <taxon>Pseudomonadota</taxon>
        <taxon>Alphaproteobacteria</taxon>
        <taxon>Sphingomonadales</taxon>
        <taxon>Sphingomonadaceae</taxon>
        <taxon>Parasphingorhabdus</taxon>
    </lineage>
</organism>
<reference evidence="1 2" key="1">
    <citation type="submission" date="2020-04" db="EMBL/GenBank/DDBJ databases">
        <title>Genome sequence for Sphingorhabdus sp. strain M1.</title>
        <authorList>
            <person name="Park S.-J."/>
        </authorList>
    </citation>
    <scope>NUCLEOTIDE SEQUENCE [LARGE SCALE GENOMIC DNA]</scope>
    <source>
        <strain evidence="1 2">JK6</strain>
    </source>
</reference>
<evidence type="ECO:0000313" key="1">
    <source>
        <dbReference type="EMBL" id="QJB69309.1"/>
    </source>
</evidence>
<dbReference type="KEGG" id="phao:HF685_08460"/>
<protein>
    <submittedName>
        <fullName evidence="1">Alpha/beta hydrolase</fullName>
    </submittedName>
</protein>
<dbReference type="SUPFAM" id="SSF53474">
    <property type="entry name" value="alpha/beta-Hydrolases"/>
    <property type="match status" value="1"/>
</dbReference>
<dbReference type="PANTHER" id="PTHR12277">
    <property type="entry name" value="ALPHA/BETA HYDROLASE DOMAIN-CONTAINING PROTEIN"/>
    <property type="match status" value="1"/>
</dbReference>
<dbReference type="GO" id="GO:0016787">
    <property type="term" value="F:hydrolase activity"/>
    <property type="evidence" value="ECO:0007669"/>
    <property type="project" value="UniProtKB-KW"/>
</dbReference>
<dbReference type="InterPro" id="IPR029058">
    <property type="entry name" value="AB_hydrolase_fold"/>
</dbReference>
<keyword evidence="2" id="KW-1185">Reference proteome</keyword>
<dbReference type="Gene3D" id="3.40.50.1820">
    <property type="entry name" value="alpha/beta hydrolase"/>
    <property type="match status" value="1"/>
</dbReference>
<sequence length="136" mass="14981">MAKGIAAERIIIVGQSLGTGPAVWLASKNSAAGLILEAAYTGIDDMAQKQFPFLPAKMLSKNKYPSIDRIRQINMPLVWIHGTADELIPFSMGQKLFDAADQPKTAVPMRNGGHNDLWERGIDEIIRAESAKFFLR</sequence>
<dbReference type="AlphaFoldDB" id="A0A6H2DKX0"/>
<accession>A0A6H2DKX0</accession>
<evidence type="ECO:0000313" key="2">
    <source>
        <dbReference type="Proteomes" id="UP000501600"/>
    </source>
</evidence>
<dbReference type="Proteomes" id="UP000501600">
    <property type="component" value="Chromosome"/>
</dbReference>
<proteinExistence type="predicted"/>
<dbReference type="EMBL" id="CP051217">
    <property type="protein sequence ID" value="QJB69309.1"/>
    <property type="molecule type" value="Genomic_DNA"/>
</dbReference>
<keyword evidence="1" id="KW-0378">Hydrolase</keyword>
<dbReference type="PANTHER" id="PTHR12277:SF81">
    <property type="entry name" value="PROTEIN ABHD13"/>
    <property type="match status" value="1"/>
</dbReference>
<dbReference type="RefSeq" id="WP_168819271.1">
    <property type="nucleotide sequence ID" value="NZ_CP051217.1"/>
</dbReference>
<name>A0A6H2DKX0_9SPHN</name>
<gene>
    <name evidence="1" type="ORF">HF685_08460</name>
</gene>